<dbReference type="InterPro" id="IPR029044">
    <property type="entry name" value="Nucleotide-diphossugar_trans"/>
</dbReference>
<dbReference type="PANTHER" id="PTHR43179">
    <property type="entry name" value="RHAMNOSYLTRANSFERASE WBBL"/>
    <property type="match status" value="1"/>
</dbReference>
<sequence length="732" mass="81183">MPAPDAPPPRPGQRWLSRQIRRARLVLRWTLAGELGPELRKRKEPLLARLDYLLSRVGLRLPRRPSPLRQELGLPALKDVPKAEAIRLTVSDTPVVTVLIPTYGQVDYTLLCLNSLAQFPPRTPIEVLVAEDASGDRRIPELRNVPGLRLLEREKNLGFLLSCNDAAKHARGEFIFLLNNDTEVMPGAIDALVATLRAHPDAGMVGARLLYPDGYQQEAGGIVWQDGSAWNYGHRDDPTRPDYNYVREADYISGAAIMLSLEVWNRMGGFDEHYVPAYCEDSDLAFRIRAAGMKVLYQPEAKVIHYEGISHGRDVNAGLKAYQVANTQKLLARWAPELGRHYPNGTHVMRARDRAFDRRITLVIDNNLPEPDRDAGSRTMLAFMQALQAGGRIVKFWPLNGYATPGYLEALQQMGIQVFHNPWYGHMRPFLEQNGADIDEVLLSRPHVAAECLALIRQYCTAPVVFYGHDLHFARMRREAEARQDSAALREADEMLEAERAVWRAVDLVLYPSEDEAAEVRRLEPQVPALGIVPYALPPAAQGPLPLEGRSGVVFVAGFGHSPNVDAAQWLVREIMPLLRARHPSLRLSLVGSNPTNEVKGLADALTEVTGFVSDEELARRYAAARVTLCPLRFGAGVKMKVVEGLHSGVPLVMTSTGAQGLPDVEQVAGVTDDPAEFAEQVRLLLEDDALWAERSAAQRAYVDGRFTLAAMGTALEEAFAIAARRPPCRKA</sequence>
<name>A0A437MM42_9PROT</name>
<dbReference type="Gene3D" id="3.90.550.10">
    <property type="entry name" value="Spore Coat Polysaccharide Biosynthesis Protein SpsA, Chain A"/>
    <property type="match status" value="1"/>
</dbReference>
<dbReference type="Pfam" id="PF13692">
    <property type="entry name" value="Glyco_trans_1_4"/>
    <property type="match status" value="1"/>
</dbReference>
<feature type="domain" description="Glycosyltransferase 2-like" evidence="1">
    <location>
        <begin position="97"/>
        <end position="217"/>
    </location>
</feature>
<evidence type="ECO:0000259" key="1">
    <source>
        <dbReference type="Pfam" id="PF00535"/>
    </source>
</evidence>
<evidence type="ECO:0000313" key="3">
    <source>
        <dbReference type="Proteomes" id="UP000282957"/>
    </source>
</evidence>
<protein>
    <submittedName>
        <fullName evidence="2">Glycosyltransferase</fullName>
    </submittedName>
</protein>
<dbReference type="InterPro" id="IPR001173">
    <property type="entry name" value="Glyco_trans_2-like"/>
</dbReference>
<dbReference type="CDD" id="cd04186">
    <property type="entry name" value="GT_2_like_c"/>
    <property type="match status" value="1"/>
</dbReference>
<keyword evidence="2" id="KW-0808">Transferase</keyword>
<accession>A0A437MM42</accession>
<dbReference type="RefSeq" id="WP_127785208.1">
    <property type="nucleotide sequence ID" value="NZ_SACL01000001.1"/>
</dbReference>
<dbReference type="Pfam" id="PF00535">
    <property type="entry name" value="Glycos_transf_2"/>
    <property type="match status" value="1"/>
</dbReference>
<reference evidence="2 3" key="1">
    <citation type="submission" date="2019-01" db="EMBL/GenBank/DDBJ databases">
        <authorList>
            <person name="Chen W.-M."/>
        </authorList>
    </citation>
    <scope>NUCLEOTIDE SEQUENCE [LARGE SCALE GENOMIC DNA]</scope>
    <source>
        <strain evidence="2 3">CCP-6</strain>
    </source>
</reference>
<dbReference type="SUPFAM" id="SSF53448">
    <property type="entry name" value="Nucleotide-diphospho-sugar transferases"/>
    <property type="match status" value="1"/>
</dbReference>
<dbReference type="GO" id="GO:0016740">
    <property type="term" value="F:transferase activity"/>
    <property type="evidence" value="ECO:0007669"/>
    <property type="project" value="UniProtKB-KW"/>
</dbReference>
<keyword evidence="3" id="KW-1185">Reference proteome</keyword>
<dbReference type="Gene3D" id="3.40.50.2000">
    <property type="entry name" value="Glycogen Phosphorylase B"/>
    <property type="match status" value="1"/>
</dbReference>
<comment type="caution">
    <text evidence="2">The sequence shown here is derived from an EMBL/GenBank/DDBJ whole genome shotgun (WGS) entry which is preliminary data.</text>
</comment>
<evidence type="ECO:0000313" key="2">
    <source>
        <dbReference type="EMBL" id="RVT98737.1"/>
    </source>
</evidence>
<dbReference type="OrthoDB" id="9783791at2"/>
<dbReference type="SUPFAM" id="SSF53756">
    <property type="entry name" value="UDP-Glycosyltransferase/glycogen phosphorylase"/>
    <property type="match status" value="1"/>
</dbReference>
<gene>
    <name evidence="2" type="ORF">EOD42_01090</name>
</gene>
<proteinExistence type="predicted"/>
<dbReference type="Proteomes" id="UP000282957">
    <property type="component" value="Unassembled WGS sequence"/>
</dbReference>
<dbReference type="CDD" id="cd03801">
    <property type="entry name" value="GT4_PimA-like"/>
    <property type="match status" value="1"/>
</dbReference>
<organism evidence="2 3">
    <name type="scientific">Rhodovarius crocodyli</name>
    <dbReference type="NCBI Taxonomy" id="1979269"/>
    <lineage>
        <taxon>Bacteria</taxon>
        <taxon>Pseudomonadati</taxon>
        <taxon>Pseudomonadota</taxon>
        <taxon>Alphaproteobacteria</taxon>
        <taxon>Acetobacterales</taxon>
        <taxon>Roseomonadaceae</taxon>
        <taxon>Rhodovarius</taxon>
    </lineage>
</organism>
<dbReference type="PANTHER" id="PTHR43179:SF7">
    <property type="entry name" value="RHAMNOSYLTRANSFERASE WBBL"/>
    <property type="match status" value="1"/>
</dbReference>
<dbReference type="EMBL" id="SACL01000001">
    <property type="protein sequence ID" value="RVT98737.1"/>
    <property type="molecule type" value="Genomic_DNA"/>
</dbReference>
<dbReference type="AlphaFoldDB" id="A0A437MM42"/>